<evidence type="ECO:0000256" key="1">
    <source>
        <dbReference type="ARBA" id="ARBA00004477"/>
    </source>
</evidence>
<reference evidence="9 10" key="1">
    <citation type="journal article" date="2018" name="BMC Genomics">
        <title>The genome of Naegleria lovaniensis, the basis for a comparative approach to unravel pathogenicity factors of the human pathogenic amoeba N. fowleri.</title>
        <authorList>
            <person name="Liechti N."/>
            <person name="Schurch N."/>
            <person name="Bruggmann R."/>
            <person name="Wittwer M."/>
        </authorList>
    </citation>
    <scope>NUCLEOTIDE SEQUENCE [LARGE SCALE GENOMIC DNA]</scope>
    <source>
        <strain evidence="9 10">ATCC 30569</strain>
    </source>
</reference>
<dbReference type="Pfam" id="PF02109">
    <property type="entry name" value="DAD"/>
    <property type="match status" value="1"/>
</dbReference>
<dbReference type="GeneID" id="68102092"/>
<evidence type="ECO:0000256" key="5">
    <source>
        <dbReference type="ARBA" id="ARBA00022824"/>
    </source>
</evidence>
<evidence type="ECO:0000256" key="8">
    <source>
        <dbReference type="RuleBase" id="RU361136"/>
    </source>
</evidence>
<keyword evidence="10" id="KW-1185">Reference proteome</keyword>
<evidence type="ECO:0000256" key="3">
    <source>
        <dbReference type="ARBA" id="ARBA00009386"/>
    </source>
</evidence>
<evidence type="ECO:0000256" key="6">
    <source>
        <dbReference type="ARBA" id="ARBA00022989"/>
    </source>
</evidence>
<name>A0AA88H372_NAELO</name>
<dbReference type="PIRSF" id="PIRSF005588">
    <property type="entry name" value="DAD"/>
    <property type="match status" value="1"/>
</dbReference>
<comment type="function">
    <text evidence="8">Subunit of the oligosaccharyl transferase (OST) complex that catalyzes the initial transfer of a defined glycan (Glc(3)Man(9)GlcNAc(2) in eukaryotes) from the lipid carrier dolichol-pyrophosphate to an asparagine residue within an Asn-X-Ser/Thr consensus motif in nascent polypeptide chains, the first step in protein N-glycosylation. N-glycosylation occurs cotranslationally and the complex associates with the Sec61 complex at the channel-forming translocon complex that mediates protein translocation across the endoplasmic reticulum (ER). All subunits are required for a maximal enzyme activity.</text>
</comment>
<comment type="similarity">
    <text evidence="3 8">Belongs to the DAD/OST2 family.</text>
</comment>
<feature type="transmembrane region" description="Helical" evidence="8">
    <location>
        <begin position="39"/>
        <end position="58"/>
    </location>
</feature>
<keyword evidence="4 8" id="KW-0812">Transmembrane</keyword>
<dbReference type="GO" id="GO:0008250">
    <property type="term" value="C:oligosaccharyltransferase complex"/>
    <property type="evidence" value="ECO:0007669"/>
    <property type="project" value="InterPro"/>
</dbReference>
<proteinExistence type="inferred from homology"/>
<sequence length="122" mass="13555">MSSSDSFDANSGSILVVLSTLYKNYQTRTPQRVKLIDQFIILSVLVAVVQFVYCQLVGTFPFNAMLAGFFTCICSMVFGVSLRKQLNPDTSKEFRSIVVEKSIADFVIISVLLFFVAVSYLG</sequence>
<evidence type="ECO:0000313" key="9">
    <source>
        <dbReference type="EMBL" id="KAG2393061.1"/>
    </source>
</evidence>
<comment type="subcellular location">
    <subcellularLocation>
        <location evidence="1 8">Endoplasmic reticulum membrane</location>
        <topology evidence="1 8">Multi-pass membrane protein</topology>
    </subcellularLocation>
</comment>
<keyword evidence="6 8" id="KW-1133">Transmembrane helix</keyword>
<dbReference type="GO" id="GO:0006487">
    <property type="term" value="P:protein N-linked glycosylation"/>
    <property type="evidence" value="ECO:0007669"/>
    <property type="project" value="TreeGrafter"/>
</dbReference>
<keyword evidence="7 8" id="KW-0472">Membrane</keyword>
<dbReference type="AlphaFoldDB" id="A0AA88H372"/>
<comment type="subunit">
    <text evidence="8">Component of the oligosaccharyltransferase (OST) complex.</text>
</comment>
<feature type="transmembrane region" description="Helical" evidence="8">
    <location>
        <begin position="64"/>
        <end position="82"/>
    </location>
</feature>
<comment type="pathway">
    <text evidence="2 8">Protein modification; protein glycosylation.</text>
</comment>
<dbReference type="PANTHER" id="PTHR10705:SF0">
    <property type="entry name" value="DOLICHYL-DIPHOSPHOOLIGOSACCHARIDE--PROTEIN GLYCOSYLTRANSFERASE SUBUNIT DAD1"/>
    <property type="match status" value="1"/>
</dbReference>
<dbReference type="PANTHER" id="PTHR10705">
    <property type="entry name" value="DOLICHYL-DIPHOSPHOOLIGOSACCHARIDE--PROTEIN GLYCOSYLTRANSFERASE SUBUNIT DAD1"/>
    <property type="match status" value="1"/>
</dbReference>
<dbReference type="Proteomes" id="UP000816034">
    <property type="component" value="Unassembled WGS sequence"/>
</dbReference>
<evidence type="ECO:0000256" key="7">
    <source>
        <dbReference type="ARBA" id="ARBA00023136"/>
    </source>
</evidence>
<organism evidence="9 10">
    <name type="scientific">Naegleria lovaniensis</name>
    <name type="common">Amoeba</name>
    <dbReference type="NCBI Taxonomy" id="51637"/>
    <lineage>
        <taxon>Eukaryota</taxon>
        <taxon>Discoba</taxon>
        <taxon>Heterolobosea</taxon>
        <taxon>Tetramitia</taxon>
        <taxon>Eutetramitia</taxon>
        <taxon>Vahlkampfiidae</taxon>
        <taxon>Naegleria</taxon>
    </lineage>
</organism>
<evidence type="ECO:0000313" key="10">
    <source>
        <dbReference type="Proteomes" id="UP000816034"/>
    </source>
</evidence>
<evidence type="ECO:0000256" key="4">
    <source>
        <dbReference type="ARBA" id="ARBA00022692"/>
    </source>
</evidence>
<accession>A0AA88H372</accession>
<dbReference type="EMBL" id="PYSW02000003">
    <property type="protein sequence ID" value="KAG2393061.1"/>
    <property type="molecule type" value="Genomic_DNA"/>
</dbReference>
<dbReference type="InterPro" id="IPR003038">
    <property type="entry name" value="DAD/Ost2"/>
</dbReference>
<protein>
    <recommendedName>
        <fullName evidence="8">Dolichyl-diphosphooligosaccharide--protein glycosyltransferase subunit OST2</fullName>
        <shortName evidence="8">Oligosaccharyl transferase subunit OST2</shortName>
    </recommendedName>
</protein>
<dbReference type="RefSeq" id="XP_044554955.1">
    <property type="nucleotide sequence ID" value="XM_044699847.1"/>
</dbReference>
<evidence type="ECO:0000256" key="2">
    <source>
        <dbReference type="ARBA" id="ARBA00004922"/>
    </source>
</evidence>
<keyword evidence="5 8" id="KW-0256">Endoplasmic reticulum</keyword>
<feature type="transmembrane region" description="Helical" evidence="8">
    <location>
        <begin position="103"/>
        <end position="121"/>
    </location>
</feature>
<comment type="caution">
    <text evidence="9">The sequence shown here is derived from an EMBL/GenBank/DDBJ whole genome shotgun (WGS) entry which is preliminary data.</text>
</comment>
<gene>
    <name evidence="9" type="ORF">C9374_009638</name>
</gene>